<dbReference type="Proteomes" id="UP001589896">
    <property type="component" value="Unassembled WGS sequence"/>
</dbReference>
<reference evidence="2 3" key="1">
    <citation type="submission" date="2024-09" db="EMBL/GenBank/DDBJ databases">
        <authorList>
            <person name="Sun Q."/>
            <person name="Mori K."/>
        </authorList>
    </citation>
    <scope>NUCLEOTIDE SEQUENCE [LARGE SCALE GENOMIC DNA]</scope>
    <source>
        <strain evidence="2 3">KCTC 23076</strain>
    </source>
</reference>
<evidence type="ECO:0000259" key="1">
    <source>
        <dbReference type="Pfam" id="PF00144"/>
    </source>
</evidence>
<dbReference type="Gene3D" id="3.40.710.10">
    <property type="entry name" value="DD-peptidase/beta-lactamase superfamily"/>
    <property type="match status" value="1"/>
</dbReference>
<dbReference type="InterPro" id="IPR012338">
    <property type="entry name" value="Beta-lactam/transpept-like"/>
</dbReference>
<dbReference type="EMBL" id="JBHLTG010000005">
    <property type="protein sequence ID" value="MFC0680212.1"/>
    <property type="molecule type" value="Genomic_DNA"/>
</dbReference>
<keyword evidence="2" id="KW-0378">Hydrolase</keyword>
<keyword evidence="3" id="KW-1185">Reference proteome</keyword>
<dbReference type="PANTHER" id="PTHR43319">
    <property type="entry name" value="BETA-LACTAMASE-RELATED"/>
    <property type="match status" value="1"/>
</dbReference>
<evidence type="ECO:0000313" key="2">
    <source>
        <dbReference type="EMBL" id="MFC0680212.1"/>
    </source>
</evidence>
<gene>
    <name evidence="2" type="ORF">ACFFGH_20450</name>
</gene>
<evidence type="ECO:0000313" key="3">
    <source>
        <dbReference type="Proteomes" id="UP001589896"/>
    </source>
</evidence>
<organism evidence="2 3">
    <name type="scientific">Lysobacter korlensis</name>
    <dbReference type="NCBI Taxonomy" id="553636"/>
    <lineage>
        <taxon>Bacteria</taxon>
        <taxon>Pseudomonadati</taxon>
        <taxon>Pseudomonadota</taxon>
        <taxon>Gammaproteobacteria</taxon>
        <taxon>Lysobacterales</taxon>
        <taxon>Lysobacteraceae</taxon>
        <taxon>Lysobacter</taxon>
    </lineage>
</organism>
<proteinExistence type="predicted"/>
<feature type="domain" description="Beta-lactamase-related" evidence="1">
    <location>
        <begin position="36"/>
        <end position="383"/>
    </location>
</feature>
<dbReference type="PANTHER" id="PTHR43319:SF3">
    <property type="entry name" value="BETA-LACTAMASE-RELATED DOMAIN-CONTAINING PROTEIN"/>
    <property type="match status" value="1"/>
</dbReference>
<dbReference type="SUPFAM" id="SSF56601">
    <property type="entry name" value="beta-lactamase/transpeptidase-like"/>
    <property type="match status" value="1"/>
</dbReference>
<dbReference type="InterPro" id="IPR052907">
    <property type="entry name" value="Beta-lactamase/esterase"/>
</dbReference>
<sequence>MQESEATAPAERRRGGEERMVDGVVAPGFERVREQFAEGLEHGGGAAVAVYVGGSPVVDLWGGVADRHTGRVWERDTLGVAFSCTKGVLALVVLALAEQGRLDLNAPVARYWPAFSRAGKSEIPVRWLLNHRAGLIAVDEHLTRDEALDWEHVIQVLERQAPNWEPGTGHAYHTLTFGWLVGEVIRRVTGRMPSEVIRELTGSIAPDFWLGLPPVHEARRSRPYWDEAARAAVAPADPPAEPVVRASTLGSAFPQDLIADGQGFDDPRVLEAEVPGAGGVSTARDLAAIFSAAVRDTGGVRLLNERSAAAAATVESSGPPVYGGQPPFAAFGPGFHVASAGKPLFGPGSFGHAGMGGQAAFAHPELGVGFGYLTTRLVPGDEALAMGLMRTVADILRG</sequence>
<comment type="caution">
    <text evidence="2">The sequence shown here is derived from an EMBL/GenBank/DDBJ whole genome shotgun (WGS) entry which is preliminary data.</text>
</comment>
<dbReference type="Pfam" id="PF00144">
    <property type="entry name" value="Beta-lactamase"/>
    <property type="match status" value="1"/>
</dbReference>
<name>A0ABV6RT96_9GAMM</name>
<dbReference type="GO" id="GO:0016787">
    <property type="term" value="F:hydrolase activity"/>
    <property type="evidence" value="ECO:0007669"/>
    <property type="project" value="UniProtKB-KW"/>
</dbReference>
<dbReference type="InterPro" id="IPR001466">
    <property type="entry name" value="Beta-lactam-related"/>
</dbReference>
<dbReference type="RefSeq" id="WP_386671753.1">
    <property type="nucleotide sequence ID" value="NZ_JBHLTG010000005.1"/>
</dbReference>
<protein>
    <submittedName>
        <fullName evidence="2">Serine hydrolase domain-containing protein</fullName>
    </submittedName>
</protein>
<accession>A0ABV6RT96</accession>